<evidence type="ECO:0000313" key="3">
    <source>
        <dbReference type="Proteomes" id="UP000294844"/>
    </source>
</evidence>
<accession>A0A4R8SLL6</accession>
<organism evidence="1 4">
    <name type="scientific">Mycobacteroides salmoniphilum</name>
    <dbReference type="NCBI Taxonomy" id="404941"/>
    <lineage>
        <taxon>Bacteria</taxon>
        <taxon>Bacillati</taxon>
        <taxon>Actinomycetota</taxon>
        <taxon>Actinomycetes</taxon>
        <taxon>Mycobacteriales</taxon>
        <taxon>Mycobacteriaceae</taxon>
        <taxon>Mycobacteroides</taxon>
    </lineage>
</organism>
<comment type="caution">
    <text evidence="1">The sequence shown here is derived from an EMBL/GenBank/DDBJ whole genome shotgun (WGS) entry which is preliminary data.</text>
</comment>
<dbReference type="EMBL" id="PECM01000009">
    <property type="protein sequence ID" value="TEA03042.1"/>
    <property type="molecule type" value="Genomic_DNA"/>
</dbReference>
<proteinExistence type="predicted"/>
<name>A0A4R8SLL6_9MYCO</name>
<sequence>MSNSTAPADEISSASFWKERAIRAAVIPFRSASSAKYRPCGVSDPLGSLVR</sequence>
<protein>
    <submittedName>
        <fullName evidence="1">Uncharacterized protein</fullName>
    </submittedName>
</protein>
<evidence type="ECO:0000313" key="1">
    <source>
        <dbReference type="EMBL" id="TDZ98512.1"/>
    </source>
</evidence>
<dbReference type="Proteomes" id="UP000294844">
    <property type="component" value="Unassembled WGS sequence"/>
</dbReference>
<dbReference type="AlphaFoldDB" id="A0A4R8SLL6"/>
<dbReference type="Proteomes" id="UP000295685">
    <property type="component" value="Unassembled WGS sequence"/>
</dbReference>
<gene>
    <name evidence="2" type="ORF">CCUG60883_03666</name>
    <name evidence="1" type="ORF">CCUG60885_00382</name>
</gene>
<reference evidence="3 4" key="1">
    <citation type="journal article" date="2019" name="Sci. Rep.">
        <title>Extended insight into the Mycobacterium chelonae-abscessus complex through whole genome sequencing of Mycobacterium salmoniphilum outbreak and Mycobacterium salmoniphilum-like strains.</title>
        <authorList>
            <person name="Behra P.R.K."/>
            <person name="Das S."/>
            <person name="Pettersson B.M.F."/>
            <person name="Shirreff L."/>
            <person name="DuCote T."/>
            <person name="Jacobsson K.G."/>
            <person name="Ennis D.G."/>
            <person name="Kirsebom L.A."/>
        </authorList>
    </citation>
    <scope>NUCLEOTIDE SEQUENCE [LARGE SCALE GENOMIC DNA]</scope>
    <source>
        <strain evidence="2 3">CCUG 60883</strain>
        <strain evidence="1 4">CCUG 60885</strain>
    </source>
</reference>
<keyword evidence="3" id="KW-1185">Reference proteome</keyword>
<dbReference type="EMBL" id="PECK01000001">
    <property type="protein sequence ID" value="TDZ98512.1"/>
    <property type="molecule type" value="Genomic_DNA"/>
</dbReference>
<evidence type="ECO:0000313" key="4">
    <source>
        <dbReference type="Proteomes" id="UP000295685"/>
    </source>
</evidence>
<evidence type="ECO:0000313" key="2">
    <source>
        <dbReference type="EMBL" id="TEA03042.1"/>
    </source>
</evidence>